<gene>
    <name evidence="5" type="primary">LOC109711523</name>
</gene>
<organism evidence="4 5">
    <name type="scientific">Ananas comosus</name>
    <name type="common">Pineapple</name>
    <name type="synonym">Ananas ananas</name>
    <dbReference type="NCBI Taxonomy" id="4615"/>
    <lineage>
        <taxon>Eukaryota</taxon>
        <taxon>Viridiplantae</taxon>
        <taxon>Streptophyta</taxon>
        <taxon>Embryophyta</taxon>
        <taxon>Tracheophyta</taxon>
        <taxon>Spermatophyta</taxon>
        <taxon>Magnoliopsida</taxon>
        <taxon>Liliopsida</taxon>
        <taxon>Poales</taxon>
        <taxon>Bromeliaceae</taxon>
        <taxon>Bromelioideae</taxon>
        <taxon>Ananas</taxon>
    </lineage>
</organism>
<sequence>MHVEKNVSDNILGTLLNLDGKTKDNLKARCDLQDIGIRHELHPQSVDSNKIYLPPACFVMSLKDRDEFLKVLKNVKVPDGYSSNISRCIQLKQHKITGLKSHDSHILMQQLLVVALRGALPKVVVAPLIDLCCIFRELCSKTLNVQELERLESRSVETLCHLERIFPPSFFTIIVHLVTHLATEAKIAGPVQYRWMYPIERFLFDLKSDVRNKAHPEGSIAEGYLVEECMTFCSRYLDSVETIFNRPARNIDGSIGATSHIHLDQKTWMQAHRYVLFNSNEINPFRSIHKDIIKRQKRGTRPSEAVINKIHMENFVDWFQSYVMNSDGGKDDRFTEKIKWLAHGPNNLCRSFRGYIINGTKFRTKNYESNMKTQNSGVSVETEGGLTYYGILSDIIELNYYDKLRFILFKCDWADVTSNKGHKIDEFGLVLVNFSYLIHTGAKSNDEPFILASQARQVYYIEDQRNKDWLTVVKAKPRDVFDIGSHETCEDNENSHCDNLPYNIDITSMLESLNENLDWTRDDADGTTISEAPSHENLPLEEEYSNNSESDGDMENTCHSS</sequence>
<dbReference type="Pfam" id="PF13952">
    <property type="entry name" value="DUF4216"/>
    <property type="match status" value="1"/>
</dbReference>
<keyword evidence="4" id="KW-1185">Reference proteome</keyword>
<dbReference type="Pfam" id="PF13960">
    <property type="entry name" value="DUF4218"/>
    <property type="match status" value="1"/>
</dbReference>
<feature type="domain" description="DUF4218" evidence="3">
    <location>
        <begin position="138"/>
        <end position="250"/>
    </location>
</feature>
<evidence type="ECO:0000259" key="3">
    <source>
        <dbReference type="Pfam" id="PF13960"/>
    </source>
</evidence>
<feature type="domain" description="DUF4216" evidence="2">
    <location>
        <begin position="396"/>
        <end position="472"/>
    </location>
</feature>
<accession>A0A6P5F259</accession>
<dbReference type="OrthoDB" id="1933679at2759"/>
<dbReference type="RefSeq" id="XP_020090211.1">
    <property type="nucleotide sequence ID" value="XM_020234622.1"/>
</dbReference>
<evidence type="ECO:0000259" key="2">
    <source>
        <dbReference type="Pfam" id="PF13952"/>
    </source>
</evidence>
<feature type="compositionally biased region" description="Acidic residues" evidence="1">
    <location>
        <begin position="539"/>
        <end position="554"/>
    </location>
</feature>
<evidence type="ECO:0000313" key="4">
    <source>
        <dbReference type="Proteomes" id="UP000515123"/>
    </source>
</evidence>
<dbReference type="InterPro" id="IPR025312">
    <property type="entry name" value="DUF4216"/>
</dbReference>
<evidence type="ECO:0000256" key="1">
    <source>
        <dbReference type="SAM" id="MobiDB-lite"/>
    </source>
</evidence>
<reference evidence="5" key="2">
    <citation type="submission" date="2025-08" db="UniProtKB">
        <authorList>
            <consortium name="RefSeq"/>
        </authorList>
    </citation>
    <scope>IDENTIFICATION</scope>
    <source>
        <tissue evidence="5">Leaf</tissue>
    </source>
</reference>
<dbReference type="PANTHER" id="PTHR48258:SF12">
    <property type="entry name" value="TRANSPOSON PROTEIN, CACTA, EN_SPM SUB-CLASS"/>
    <property type="match status" value="1"/>
</dbReference>
<dbReference type="PANTHER" id="PTHR48258">
    <property type="entry name" value="DUF4218 DOMAIN-CONTAINING PROTEIN-RELATED"/>
    <property type="match status" value="1"/>
</dbReference>
<proteinExistence type="predicted"/>
<dbReference type="Proteomes" id="UP000515123">
    <property type="component" value="Linkage group 6"/>
</dbReference>
<dbReference type="AlphaFoldDB" id="A0A6P5F259"/>
<evidence type="ECO:0000313" key="5">
    <source>
        <dbReference type="RefSeq" id="XP_020090211.1"/>
    </source>
</evidence>
<name>A0A6P5F259_ANACO</name>
<dbReference type="InterPro" id="IPR025452">
    <property type="entry name" value="DUF4218"/>
</dbReference>
<reference evidence="4" key="1">
    <citation type="journal article" date="2015" name="Nat. Genet.">
        <title>The pineapple genome and the evolution of CAM photosynthesis.</title>
        <authorList>
            <person name="Ming R."/>
            <person name="VanBuren R."/>
            <person name="Wai C.M."/>
            <person name="Tang H."/>
            <person name="Schatz M.C."/>
            <person name="Bowers J.E."/>
            <person name="Lyons E."/>
            <person name="Wang M.L."/>
            <person name="Chen J."/>
            <person name="Biggers E."/>
            <person name="Zhang J."/>
            <person name="Huang L."/>
            <person name="Zhang L."/>
            <person name="Miao W."/>
            <person name="Zhang J."/>
            <person name="Ye Z."/>
            <person name="Miao C."/>
            <person name="Lin Z."/>
            <person name="Wang H."/>
            <person name="Zhou H."/>
            <person name="Yim W.C."/>
            <person name="Priest H.D."/>
            <person name="Zheng C."/>
            <person name="Woodhouse M."/>
            <person name="Edger P.P."/>
            <person name="Guyot R."/>
            <person name="Guo H.B."/>
            <person name="Guo H."/>
            <person name="Zheng G."/>
            <person name="Singh R."/>
            <person name="Sharma A."/>
            <person name="Min X."/>
            <person name="Zheng Y."/>
            <person name="Lee H."/>
            <person name="Gurtowski J."/>
            <person name="Sedlazeck F.J."/>
            <person name="Harkess A."/>
            <person name="McKain M.R."/>
            <person name="Liao Z."/>
            <person name="Fang J."/>
            <person name="Liu J."/>
            <person name="Zhang X."/>
            <person name="Zhang Q."/>
            <person name="Hu W."/>
            <person name="Qin Y."/>
            <person name="Wang K."/>
            <person name="Chen L.Y."/>
            <person name="Shirley N."/>
            <person name="Lin Y.R."/>
            <person name="Liu L.Y."/>
            <person name="Hernandez A.G."/>
            <person name="Wright C.L."/>
            <person name="Bulone V."/>
            <person name="Tuskan G.A."/>
            <person name="Heath K."/>
            <person name="Zee F."/>
            <person name="Moore P.H."/>
            <person name="Sunkar R."/>
            <person name="Leebens-Mack J.H."/>
            <person name="Mockler T."/>
            <person name="Bennetzen J.L."/>
            <person name="Freeling M."/>
            <person name="Sankoff D."/>
            <person name="Paterson A.H."/>
            <person name="Zhu X."/>
            <person name="Yang X."/>
            <person name="Smith J.A."/>
            <person name="Cushman J.C."/>
            <person name="Paull R.E."/>
            <person name="Yu Q."/>
        </authorList>
    </citation>
    <scope>NUCLEOTIDE SEQUENCE [LARGE SCALE GENOMIC DNA]</scope>
    <source>
        <strain evidence="4">cv. F153</strain>
    </source>
</reference>
<feature type="region of interest" description="Disordered" evidence="1">
    <location>
        <begin position="521"/>
        <end position="561"/>
    </location>
</feature>
<dbReference type="GeneID" id="109711523"/>
<protein>
    <submittedName>
        <fullName evidence="5">Uncharacterized protein LOC109711523 isoform X1</fullName>
    </submittedName>
</protein>